<proteinExistence type="predicted"/>
<accession>A0A4Q1CJ59</accession>
<dbReference type="EMBL" id="SDHW01000002">
    <property type="protein sequence ID" value="RXK60629.1"/>
    <property type="molecule type" value="Genomic_DNA"/>
</dbReference>
<evidence type="ECO:0000313" key="2">
    <source>
        <dbReference type="Proteomes" id="UP000290204"/>
    </source>
</evidence>
<name>A0A4Q1CJ59_9BACT</name>
<gene>
    <name evidence="1" type="ORF">ESA94_09200</name>
</gene>
<comment type="caution">
    <text evidence="1">The sequence shown here is derived from an EMBL/GenBank/DDBJ whole genome shotgun (WGS) entry which is preliminary data.</text>
</comment>
<organism evidence="1 2">
    <name type="scientific">Lacibacter luteus</name>
    <dbReference type="NCBI Taxonomy" id="2508719"/>
    <lineage>
        <taxon>Bacteria</taxon>
        <taxon>Pseudomonadati</taxon>
        <taxon>Bacteroidota</taxon>
        <taxon>Chitinophagia</taxon>
        <taxon>Chitinophagales</taxon>
        <taxon>Chitinophagaceae</taxon>
        <taxon>Lacibacter</taxon>
    </lineage>
</organism>
<sequence>MHIDELTNLVINFCIKIHTRIGSGCFEKVYEEVLYYELIKAEVKVERQLLLPISYEELTIKRAYKLDLLVDDKLILELKSVHPLPSVYFNQLQTHLVLTILKHGLLLNFKVPLMKDGIHRVFNNKGRELIV</sequence>
<dbReference type="Pfam" id="PF13366">
    <property type="entry name" value="PDDEXK_3"/>
    <property type="match status" value="1"/>
</dbReference>
<protein>
    <submittedName>
        <fullName evidence="1">GxxExxY protein</fullName>
    </submittedName>
</protein>
<dbReference type="Proteomes" id="UP000290204">
    <property type="component" value="Unassembled WGS sequence"/>
</dbReference>
<keyword evidence="2" id="KW-1185">Reference proteome</keyword>
<reference evidence="1 2" key="1">
    <citation type="submission" date="2019-01" db="EMBL/GenBank/DDBJ databases">
        <title>Lacibacter sp. strain TTM-7.</title>
        <authorList>
            <person name="Chen W.-M."/>
        </authorList>
    </citation>
    <scope>NUCLEOTIDE SEQUENCE [LARGE SCALE GENOMIC DNA]</scope>
    <source>
        <strain evidence="1 2">TTM-7</strain>
    </source>
</reference>
<dbReference type="InterPro" id="IPR026350">
    <property type="entry name" value="GxxExxY"/>
</dbReference>
<dbReference type="RefSeq" id="WP_129130590.1">
    <property type="nucleotide sequence ID" value="NZ_SDHW01000002.1"/>
</dbReference>
<dbReference type="OrthoDB" id="1119698at2"/>
<dbReference type="NCBIfam" id="TIGR04256">
    <property type="entry name" value="GxxExxY"/>
    <property type="match status" value="1"/>
</dbReference>
<evidence type="ECO:0000313" key="1">
    <source>
        <dbReference type="EMBL" id="RXK60629.1"/>
    </source>
</evidence>
<dbReference type="AlphaFoldDB" id="A0A4Q1CJ59"/>